<sequence length="75" mass="8381">MDSLPEIEKRLQQWKKAAVERPGDRFAKEEFFSALKDMVAALQASAPSDDRIPALKRAANALSEELFGRTWFAGA</sequence>
<accession>A0A937X564</accession>
<evidence type="ECO:0000313" key="2">
    <source>
        <dbReference type="Proteomes" id="UP000703893"/>
    </source>
</evidence>
<dbReference type="Proteomes" id="UP000703893">
    <property type="component" value="Unassembled WGS sequence"/>
</dbReference>
<proteinExistence type="predicted"/>
<evidence type="ECO:0000313" key="1">
    <source>
        <dbReference type="EMBL" id="MBM3274555.1"/>
    </source>
</evidence>
<gene>
    <name evidence="1" type="ORF">FJZ00_05355</name>
</gene>
<reference evidence="1 2" key="1">
    <citation type="submission" date="2019-03" db="EMBL/GenBank/DDBJ databases">
        <title>Lake Tanganyika Metagenome-Assembled Genomes (MAGs).</title>
        <authorList>
            <person name="Tran P."/>
        </authorList>
    </citation>
    <scope>NUCLEOTIDE SEQUENCE [LARGE SCALE GENOMIC DNA]</scope>
    <source>
        <strain evidence="1">K_DeepCast_65m_m2_236</strain>
    </source>
</reference>
<comment type="caution">
    <text evidence="1">The sequence shown here is derived from an EMBL/GenBank/DDBJ whole genome shotgun (WGS) entry which is preliminary data.</text>
</comment>
<protein>
    <submittedName>
        <fullName evidence="1">Uncharacterized protein</fullName>
    </submittedName>
</protein>
<name>A0A937X564_9BACT</name>
<dbReference type="EMBL" id="VGJX01000249">
    <property type="protein sequence ID" value="MBM3274555.1"/>
    <property type="molecule type" value="Genomic_DNA"/>
</dbReference>
<dbReference type="AlphaFoldDB" id="A0A937X564"/>
<organism evidence="1 2">
    <name type="scientific">Candidatus Tanganyikabacteria bacterium</name>
    <dbReference type="NCBI Taxonomy" id="2961651"/>
    <lineage>
        <taxon>Bacteria</taxon>
        <taxon>Bacillati</taxon>
        <taxon>Candidatus Sericytochromatia</taxon>
        <taxon>Candidatus Tanganyikabacteria</taxon>
    </lineage>
</organism>